<dbReference type="GO" id="GO:0016829">
    <property type="term" value="F:lyase activity"/>
    <property type="evidence" value="ECO:0007669"/>
    <property type="project" value="UniProtKB-KW"/>
</dbReference>
<comment type="catalytic activity">
    <reaction evidence="5">
        <text>siroheme + 2 H(+) = 12,18-didecarboxysiroheme + 2 CO2</text>
        <dbReference type="Rhea" id="RHEA:19093"/>
        <dbReference type="ChEBI" id="CHEBI:15378"/>
        <dbReference type="ChEBI" id="CHEBI:16526"/>
        <dbReference type="ChEBI" id="CHEBI:60052"/>
        <dbReference type="ChEBI" id="CHEBI:140497"/>
        <dbReference type="EC" id="4.1.1.111"/>
    </reaction>
</comment>
<dbReference type="InterPro" id="IPR050684">
    <property type="entry name" value="HTH-Siroheme_Decarb"/>
</dbReference>
<evidence type="ECO:0000256" key="4">
    <source>
        <dbReference type="ARBA" id="ARBA00023471"/>
    </source>
</evidence>
<feature type="domain" description="Siroheme decarboxylase AsnC-like ligand binding" evidence="6">
    <location>
        <begin position="62"/>
        <end position="141"/>
    </location>
</feature>
<dbReference type="OrthoDB" id="9806536at2"/>
<evidence type="ECO:0000256" key="5">
    <source>
        <dbReference type="ARBA" id="ARBA00048470"/>
    </source>
</evidence>
<accession>A0A1I4HV55</accession>
<evidence type="ECO:0000256" key="1">
    <source>
        <dbReference type="ARBA" id="ARBA00023239"/>
    </source>
</evidence>
<dbReference type="InterPro" id="IPR053953">
    <property type="entry name" value="NirdL-like_HTH"/>
</dbReference>
<dbReference type="GO" id="GO:0003677">
    <property type="term" value="F:DNA binding"/>
    <property type="evidence" value="ECO:0007669"/>
    <property type="project" value="UniProtKB-KW"/>
</dbReference>
<dbReference type="InterPro" id="IPR036390">
    <property type="entry name" value="WH_DNA-bd_sf"/>
</dbReference>
<dbReference type="Pfam" id="PF17805">
    <property type="entry name" value="AsnC_trans_reg2"/>
    <property type="match status" value="1"/>
</dbReference>
<keyword evidence="1" id="KW-0456">Lyase</keyword>
<dbReference type="InterPro" id="IPR036388">
    <property type="entry name" value="WH-like_DNA-bd_sf"/>
</dbReference>
<evidence type="ECO:0000256" key="2">
    <source>
        <dbReference type="ARBA" id="ARBA00023444"/>
    </source>
</evidence>
<name>A0A1I4HV55_9FIRM</name>
<dbReference type="Proteomes" id="UP000199006">
    <property type="component" value="Unassembled WGS sequence"/>
</dbReference>
<comment type="pathway">
    <text evidence="2">Porphyrin-containing compound metabolism.</text>
</comment>
<organism evidence="8 9">
    <name type="scientific">Halanaerobium salsuginis</name>
    <dbReference type="NCBI Taxonomy" id="29563"/>
    <lineage>
        <taxon>Bacteria</taxon>
        <taxon>Bacillati</taxon>
        <taxon>Bacillota</taxon>
        <taxon>Clostridia</taxon>
        <taxon>Halanaerobiales</taxon>
        <taxon>Halanaerobiaceae</taxon>
        <taxon>Halanaerobium</taxon>
    </lineage>
</organism>
<dbReference type="SMART" id="SM00344">
    <property type="entry name" value="HTH_ASNC"/>
    <property type="match status" value="1"/>
</dbReference>
<dbReference type="RefSeq" id="WP_089860983.1">
    <property type="nucleotide sequence ID" value="NZ_FOTI01000013.1"/>
</dbReference>
<sequence length="162" mass="18746">MDQLDQQILNKLQQGLSLEASPFKHLAAELEIDVEQLLERIKKLKSANYIRRLGGVFNSKELGYQSTLVALEAEENNFYQIAKFINQHPGVTHNYRRTNRLNLWFTLTTETAVAREAFLAKVVNQPGVKNLYQLPKEKFFKLNVFFDMKSDSEINLQEDGIK</sequence>
<dbReference type="EC" id="4.1.1.111" evidence="4"/>
<dbReference type="Gene3D" id="3.30.70.3460">
    <property type="match status" value="1"/>
</dbReference>
<evidence type="ECO:0000313" key="9">
    <source>
        <dbReference type="Proteomes" id="UP000199006"/>
    </source>
</evidence>
<proteinExistence type="inferred from homology"/>
<protein>
    <recommendedName>
        <fullName evidence="4">siroheme decarboxylase</fullName>
        <ecNumber evidence="4">4.1.1.111</ecNumber>
    </recommendedName>
</protein>
<reference evidence="8 9" key="1">
    <citation type="submission" date="2016-10" db="EMBL/GenBank/DDBJ databases">
        <authorList>
            <person name="de Groot N.N."/>
        </authorList>
    </citation>
    <scope>NUCLEOTIDE SEQUENCE [LARGE SCALE GENOMIC DNA]</scope>
    <source>
        <strain evidence="8 9">ATCC 51327</strain>
    </source>
</reference>
<evidence type="ECO:0000259" key="7">
    <source>
        <dbReference type="Pfam" id="PF22451"/>
    </source>
</evidence>
<keyword evidence="9" id="KW-1185">Reference proteome</keyword>
<dbReference type="STRING" id="29563.SAMN02983006_01188"/>
<gene>
    <name evidence="8" type="ORF">SAMN02983006_01188</name>
</gene>
<comment type="similarity">
    <text evidence="3">Belongs to the Ahb/Nir family.</text>
</comment>
<dbReference type="PANTHER" id="PTHR43413">
    <property type="entry name" value="TRANSCRIPTIONAL REGULATOR, ASNC FAMILY"/>
    <property type="match status" value="1"/>
</dbReference>
<dbReference type="SUPFAM" id="SSF46785">
    <property type="entry name" value="Winged helix' DNA-binding domain"/>
    <property type="match status" value="1"/>
</dbReference>
<dbReference type="PANTHER" id="PTHR43413:SF1">
    <property type="entry name" value="SIROHEME DECARBOXYLASE NIRL SUBUNIT"/>
    <property type="match status" value="1"/>
</dbReference>
<evidence type="ECO:0000313" key="8">
    <source>
        <dbReference type="EMBL" id="SFL45657.1"/>
    </source>
</evidence>
<keyword evidence="8" id="KW-0238">DNA-binding</keyword>
<dbReference type="InterPro" id="IPR040523">
    <property type="entry name" value="AsnC_trans_reg2"/>
</dbReference>
<feature type="domain" description="Siroheme decarboxylase NirL-like HTH" evidence="7">
    <location>
        <begin position="5"/>
        <end position="51"/>
    </location>
</feature>
<evidence type="ECO:0000259" key="6">
    <source>
        <dbReference type="Pfam" id="PF17805"/>
    </source>
</evidence>
<dbReference type="Pfam" id="PF22451">
    <property type="entry name" value="NirdL-like_HTH"/>
    <property type="match status" value="1"/>
</dbReference>
<dbReference type="EMBL" id="FOTI01000013">
    <property type="protein sequence ID" value="SFL45657.1"/>
    <property type="molecule type" value="Genomic_DNA"/>
</dbReference>
<evidence type="ECO:0000256" key="3">
    <source>
        <dbReference type="ARBA" id="ARBA00023457"/>
    </source>
</evidence>
<dbReference type="AlphaFoldDB" id="A0A1I4HV55"/>
<dbReference type="Gene3D" id="1.10.10.10">
    <property type="entry name" value="Winged helix-like DNA-binding domain superfamily/Winged helix DNA-binding domain"/>
    <property type="match status" value="1"/>
</dbReference>
<dbReference type="InterPro" id="IPR019888">
    <property type="entry name" value="Tscrpt_reg_AsnC-like"/>
</dbReference>